<dbReference type="CDD" id="cd00207">
    <property type="entry name" value="fer2"/>
    <property type="match status" value="1"/>
</dbReference>
<dbReference type="EMBL" id="FQVD01000007">
    <property type="protein sequence ID" value="SHE88197.1"/>
    <property type="molecule type" value="Genomic_DNA"/>
</dbReference>
<evidence type="ECO:0000256" key="16">
    <source>
        <dbReference type="ARBA" id="ARBA00023004"/>
    </source>
</evidence>
<keyword evidence="8 27" id="KW-0813">Transport</keyword>
<dbReference type="PANTHER" id="PTHR43644:SF1">
    <property type="entry name" value="NAD(P)H-FLAVIN REDUCTASE"/>
    <property type="match status" value="1"/>
</dbReference>
<protein>
    <recommendedName>
        <fullName evidence="7 27">Na(+)-translocating NADH-quinone reductase subunit F</fullName>
        <shortName evidence="27">Na(+)-NQR subunit F</shortName>
        <shortName evidence="27">Na(+)-translocating NQR subunit F</shortName>
        <ecNumber evidence="6 27">7.2.1.1</ecNumber>
    </recommendedName>
    <alternativeName>
        <fullName evidence="25 27">NQR complex subunit F</fullName>
    </alternativeName>
    <alternativeName>
        <fullName evidence="24 27">NQR-1 subunit F</fullName>
    </alternativeName>
</protein>
<dbReference type="GO" id="GO:0051537">
    <property type="term" value="F:2 iron, 2 sulfur cluster binding"/>
    <property type="evidence" value="ECO:0007669"/>
    <property type="project" value="UniProtKB-KW"/>
</dbReference>
<evidence type="ECO:0000256" key="11">
    <source>
        <dbReference type="ARBA" id="ARBA00022630"/>
    </source>
</evidence>
<dbReference type="InterPro" id="IPR036010">
    <property type="entry name" value="2Fe-2S_ferredoxin-like_sf"/>
</dbReference>
<dbReference type="Pfam" id="PF00175">
    <property type="entry name" value="NAD_binding_1"/>
    <property type="match status" value="1"/>
</dbReference>
<keyword evidence="10" id="KW-0997">Cell inner membrane</keyword>
<dbReference type="PROSITE" id="PS51085">
    <property type="entry name" value="2FE2S_FER_2"/>
    <property type="match status" value="1"/>
</dbReference>
<dbReference type="HAMAP" id="MF_00430">
    <property type="entry name" value="NqrF"/>
    <property type="match status" value="1"/>
</dbReference>
<evidence type="ECO:0000256" key="8">
    <source>
        <dbReference type="ARBA" id="ARBA00022448"/>
    </source>
</evidence>
<feature type="domain" description="FAD-binding FR-type" evidence="29">
    <location>
        <begin position="130"/>
        <end position="281"/>
    </location>
</feature>
<feature type="binding site" evidence="27">
    <location>
        <position position="111"/>
    </location>
    <ligand>
        <name>[2Fe-2S] cluster</name>
        <dbReference type="ChEBI" id="CHEBI:190135"/>
    </ligand>
</feature>
<dbReference type="InterPro" id="IPR010205">
    <property type="entry name" value="NqrF"/>
</dbReference>
<dbReference type="SUPFAM" id="SSF54292">
    <property type="entry name" value="2Fe-2S ferredoxin-like"/>
    <property type="match status" value="1"/>
</dbReference>
<sequence>MDMNLILASIGVFLVVILLLVIILLVSKKFLVPSGDVKLTINGEKELEVASGSTLLNTLSVNGIFLSSACGGKGSCGQCKCQVLEGGGEILPSEVPHFSRKQQQDHWRLGCQVKVKGDMAIKIDESVLGVKEWECEVISNKNVATFIKEFIVALPKGEHMDFIPGSYAQIKIPKYTMDYNKDIDKGLIGEEYLPAWEKFGLFGLKCTNNEETIRAYSMANYPAEGDRIMLTVRIATPPFKPKDQGPGFMDVPAGIASSYIFTLKPGDKVIMSGPYGDFHPILDSKKEMMWIGGGAGMAPLRAQIMHLTKTLHITDRKMSYFYGARALNEVFYLEDFLQIERDFPNFTFHLALDRPDPAADAAGVKYTPGFVHNVIYETYLKNHEAPEDIEYYMCGPGPMSKAVEKMLDDLGVPAQNLMFDNFGG</sequence>
<dbReference type="EC" id="7.2.1.1" evidence="6 27"/>
<dbReference type="InterPro" id="IPR039261">
    <property type="entry name" value="FNR_nucleotide-bd"/>
</dbReference>
<evidence type="ECO:0000256" key="4">
    <source>
        <dbReference type="ARBA" id="ARBA00005570"/>
    </source>
</evidence>
<keyword evidence="21 27" id="KW-0830">Ubiquinone</keyword>
<evidence type="ECO:0000256" key="27">
    <source>
        <dbReference type="HAMAP-Rule" id="MF_00430"/>
    </source>
</evidence>
<dbReference type="AlphaFoldDB" id="A0A1M4X423"/>
<dbReference type="PRINTS" id="PR00371">
    <property type="entry name" value="FPNCR"/>
</dbReference>
<dbReference type="InterPro" id="IPR012675">
    <property type="entry name" value="Beta-grasp_dom_sf"/>
</dbReference>
<dbReference type="GO" id="GO:0006814">
    <property type="term" value="P:sodium ion transport"/>
    <property type="evidence" value="ECO:0007669"/>
    <property type="project" value="UniProtKB-UniRule"/>
</dbReference>
<dbReference type="CDD" id="cd06188">
    <property type="entry name" value="NADH_quinone_reductase"/>
    <property type="match status" value="1"/>
</dbReference>
<dbReference type="PANTHER" id="PTHR43644">
    <property type="entry name" value="NA(+)-TRANSLOCATING NADH-QUINONE REDUCTASE SUBUNIT"/>
    <property type="match status" value="1"/>
</dbReference>
<evidence type="ECO:0000256" key="23">
    <source>
        <dbReference type="ARBA" id="ARBA00023201"/>
    </source>
</evidence>
<evidence type="ECO:0000256" key="13">
    <source>
        <dbReference type="ARBA" id="ARBA00022723"/>
    </source>
</evidence>
<dbReference type="InterPro" id="IPR017938">
    <property type="entry name" value="Riboflavin_synthase-like_b-brl"/>
</dbReference>
<dbReference type="GO" id="GO:0046872">
    <property type="term" value="F:metal ion binding"/>
    <property type="evidence" value="ECO:0007669"/>
    <property type="project" value="UniProtKB-KW"/>
</dbReference>
<dbReference type="STRING" id="871325.SAMN05444349_107138"/>
<evidence type="ECO:0000256" key="12">
    <source>
        <dbReference type="ARBA" id="ARBA00022714"/>
    </source>
</evidence>
<dbReference type="PIRSF" id="PIRSF000044">
    <property type="entry name" value="Cis_Diol_DH_RD"/>
    <property type="match status" value="1"/>
</dbReference>
<dbReference type="Gene3D" id="3.10.20.30">
    <property type="match status" value="1"/>
</dbReference>
<evidence type="ECO:0000256" key="10">
    <source>
        <dbReference type="ARBA" id="ARBA00022519"/>
    </source>
</evidence>
<keyword evidence="9 27" id="KW-1003">Cell membrane</keyword>
<evidence type="ECO:0000256" key="25">
    <source>
        <dbReference type="ARBA" id="ARBA00030787"/>
    </source>
</evidence>
<dbReference type="InterPro" id="IPR008333">
    <property type="entry name" value="Cbr1-like_FAD-bd_dom"/>
</dbReference>
<keyword evidence="31" id="KW-1185">Reference proteome</keyword>
<evidence type="ECO:0000256" key="19">
    <source>
        <dbReference type="ARBA" id="ARBA00023053"/>
    </source>
</evidence>
<evidence type="ECO:0000256" key="7">
    <source>
        <dbReference type="ARBA" id="ARBA00019729"/>
    </source>
</evidence>
<keyword evidence="27" id="KW-1133">Transmembrane helix</keyword>
<name>A0A1M4X423_9BACE</name>
<dbReference type="Gene3D" id="2.40.30.10">
    <property type="entry name" value="Translation factors"/>
    <property type="match status" value="1"/>
</dbReference>
<evidence type="ECO:0000256" key="2">
    <source>
        <dbReference type="ARBA" id="ARBA00002972"/>
    </source>
</evidence>
<reference evidence="30 31" key="1">
    <citation type="submission" date="2016-11" db="EMBL/GenBank/DDBJ databases">
        <authorList>
            <person name="Jaros S."/>
            <person name="Januszkiewicz K."/>
            <person name="Wedrychowicz H."/>
        </authorList>
    </citation>
    <scope>NUCLEOTIDE SEQUENCE [LARGE SCALE GENOMIC DNA]</scope>
    <source>
        <strain evidence="30 31">DSM 26883</strain>
    </source>
</reference>
<keyword evidence="16 27" id="KW-0408">Iron</keyword>
<keyword evidence="18 27" id="KW-0520">NAD</keyword>
<comment type="function">
    <text evidence="2 27">NQR complex catalyzes the reduction of ubiquinone-1 to ubiquinol by two successive reactions, coupled with the transport of Na(+) ions from the cytoplasm to the periplasm. The first step is catalyzed by NqrF, which accepts electrons from NADH and reduces ubiquinone-1 to ubisemiquinone by a one-electron transfer pathway.</text>
</comment>
<keyword evidence="20 27" id="KW-0406">Ion transport</keyword>
<evidence type="ECO:0000256" key="17">
    <source>
        <dbReference type="ARBA" id="ARBA00023014"/>
    </source>
</evidence>
<gene>
    <name evidence="27" type="primary">nqrF</name>
    <name evidence="30" type="ORF">SAMN05444349_107138</name>
</gene>
<comment type="subcellular location">
    <subcellularLocation>
        <location evidence="3">Cell inner membrane</location>
    </subcellularLocation>
    <subcellularLocation>
        <location evidence="27">Cell membrane</location>
        <topology evidence="27">Single-pass membrane protein</topology>
    </subcellularLocation>
</comment>
<evidence type="ECO:0000256" key="1">
    <source>
        <dbReference type="ARBA" id="ARBA00001974"/>
    </source>
</evidence>
<evidence type="ECO:0000256" key="20">
    <source>
        <dbReference type="ARBA" id="ARBA00023065"/>
    </source>
</evidence>
<feature type="binding site" evidence="27">
    <location>
        <position position="76"/>
    </location>
    <ligand>
        <name>[2Fe-2S] cluster</name>
        <dbReference type="ChEBI" id="CHEBI:190135"/>
    </ligand>
</feature>
<comment type="cofactor">
    <cofactor evidence="27">
        <name>[2Fe-2S] cluster</name>
        <dbReference type="ChEBI" id="CHEBI:190135"/>
    </cofactor>
    <text evidence="27">Binds 1 [2Fe-2S] cluster.</text>
</comment>
<keyword evidence="23 27" id="KW-0739">Sodium transport</keyword>
<dbReference type="InterPro" id="IPR001041">
    <property type="entry name" value="2Fe-2S_ferredoxin-type"/>
</dbReference>
<dbReference type="InterPro" id="IPR017927">
    <property type="entry name" value="FAD-bd_FR_type"/>
</dbReference>
<dbReference type="PROSITE" id="PS51384">
    <property type="entry name" value="FAD_FR"/>
    <property type="match status" value="1"/>
</dbReference>
<evidence type="ECO:0000256" key="26">
    <source>
        <dbReference type="ARBA" id="ARBA00048891"/>
    </source>
</evidence>
<dbReference type="Pfam" id="PF00111">
    <property type="entry name" value="Fer2"/>
    <property type="match status" value="1"/>
</dbReference>
<keyword evidence="14 27" id="KW-0274">FAD</keyword>
<evidence type="ECO:0000256" key="21">
    <source>
        <dbReference type="ARBA" id="ARBA00023075"/>
    </source>
</evidence>
<dbReference type="SUPFAM" id="SSF52343">
    <property type="entry name" value="Ferredoxin reductase-like, C-terminal NADP-linked domain"/>
    <property type="match status" value="1"/>
</dbReference>
<evidence type="ECO:0000256" key="3">
    <source>
        <dbReference type="ARBA" id="ARBA00004533"/>
    </source>
</evidence>
<comment type="subunit">
    <text evidence="5 27">Composed of six subunits; NqrA, NqrB, NqrC, NqrD, NqrE and NqrF.</text>
</comment>
<evidence type="ECO:0000256" key="15">
    <source>
        <dbReference type="ARBA" id="ARBA00022967"/>
    </source>
</evidence>
<evidence type="ECO:0000256" key="22">
    <source>
        <dbReference type="ARBA" id="ARBA00023136"/>
    </source>
</evidence>
<evidence type="ECO:0000313" key="31">
    <source>
        <dbReference type="Proteomes" id="UP000184436"/>
    </source>
</evidence>
<dbReference type="Pfam" id="PF00970">
    <property type="entry name" value="FAD_binding_6"/>
    <property type="match status" value="1"/>
</dbReference>
<evidence type="ECO:0000259" key="28">
    <source>
        <dbReference type="PROSITE" id="PS51085"/>
    </source>
</evidence>
<feature type="binding site" evidence="27">
    <location>
        <position position="70"/>
    </location>
    <ligand>
        <name>[2Fe-2S] cluster</name>
        <dbReference type="ChEBI" id="CHEBI:190135"/>
    </ligand>
</feature>
<keyword evidence="13 27" id="KW-0479">Metal-binding</keyword>
<dbReference type="InterPro" id="IPR001709">
    <property type="entry name" value="Flavoprot_Pyr_Nucl_cyt_Rdtase"/>
</dbReference>
<feature type="binding site" evidence="27">
    <location>
        <position position="79"/>
    </location>
    <ligand>
        <name>[2Fe-2S] cluster</name>
        <dbReference type="ChEBI" id="CHEBI:190135"/>
    </ligand>
</feature>
<comment type="cofactor">
    <cofactor evidence="1 27">
        <name>FAD</name>
        <dbReference type="ChEBI" id="CHEBI:57692"/>
    </cofactor>
</comment>
<dbReference type="OrthoDB" id="9806195at2"/>
<comment type="similarity">
    <text evidence="4 27">Belongs to the NqrF family.</text>
</comment>
<feature type="transmembrane region" description="Helical" evidence="27">
    <location>
        <begin position="6"/>
        <end position="26"/>
    </location>
</feature>
<evidence type="ECO:0000256" key="6">
    <source>
        <dbReference type="ARBA" id="ARBA00013099"/>
    </source>
</evidence>
<dbReference type="NCBIfam" id="TIGR01941">
    <property type="entry name" value="nqrF"/>
    <property type="match status" value="1"/>
</dbReference>
<accession>A0A1M4X423</accession>
<evidence type="ECO:0000313" key="30">
    <source>
        <dbReference type="EMBL" id="SHE88197.1"/>
    </source>
</evidence>
<organism evidence="30 31">
    <name type="scientific">Bacteroides faecichinchillae</name>
    <dbReference type="NCBI Taxonomy" id="871325"/>
    <lineage>
        <taxon>Bacteria</taxon>
        <taxon>Pseudomonadati</taxon>
        <taxon>Bacteroidota</taxon>
        <taxon>Bacteroidia</taxon>
        <taxon>Bacteroidales</taxon>
        <taxon>Bacteroidaceae</taxon>
        <taxon>Bacteroides</taxon>
    </lineage>
</organism>
<evidence type="ECO:0000256" key="24">
    <source>
        <dbReference type="ARBA" id="ARBA00030032"/>
    </source>
</evidence>
<keyword evidence="19 27" id="KW-0915">Sodium</keyword>
<comment type="catalytic activity">
    <reaction evidence="26 27">
        <text>a ubiquinone + n Na(+)(in) + NADH + H(+) = a ubiquinol + n Na(+)(out) + NAD(+)</text>
        <dbReference type="Rhea" id="RHEA:47748"/>
        <dbReference type="Rhea" id="RHEA-COMP:9565"/>
        <dbReference type="Rhea" id="RHEA-COMP:9566"/>
        <dbReference type="ChEBI" id="CHEBI:15378"/>
        <dbReference type="ChEBI" id="CHEBI:16389"/>
        <dbReference type="ChEBI" id="CHEBI:17976"/>
        <dbReference type="ChEBI" id="CHEBI:29101"/>
        <dbReference type="ChEBI" id="CHEBI:57540"/>
        <dbReference type="ChEBI" id="CHEBI:57945"/>
        <dbReference type="EC" id="7.2.1.1"/>
    </reaction>
</comment>
<dbReference type="RefSeq" id="WP_073349438.1">
    <property type="nucleotide sequence ID" value="NZ_FQVD01000007.1"/>
</dbReference>
<dbReference type="InterPro" id="IPR001433">
    <property type="entry name" value="OxRdtase_FAD/NAD-bd"/>
</dbReference>
<keyword evidence="15 27" id="KW-1278">Translocase</keyword>
<dbReference type="GO" id="GO:0009055">
    <property type="term" value="F:electron transfer activity"/>
    <property type="evidence" value="ECO:0007669"/>
    <property type="project" value="UniProtKB-UniRule"/>
</dbReference>
<feature type="domain" description="2Fe-2S ferredoxin-type" evidence="28">
    <location>
        <begin position="35"/>
        <end position="127"/>
    </location>
</feature>
<dbReference type="GO" id="GO:0016655">
    <property type="term" value="F:oxidoreductase activity, acting on NAD(P)H, quinone or similar compound as acceptor"/>
    <property type="evidence" value="ECO:0007669"/>
    <property type="project" value="InterPro"/>
</dbReference>
<keyword evidence="11 27" id="KW-0285">Flavoprotein</keyword>
<evidence type="ECO:0000256" key="14">
    <source>
        <dbReference type="ARBA" id="ARBA00022827"/>
    </source>
</evidence>
<dbReference type="Proteomes" id="UP000184436">
    <property type="component" value="Unassembled WGS sequence"/>
</dbReference>
<keyword evidence="22 27" id="KW-0472">Membrane</keyword>
<evidence type="ECO:0000256" key="18">
    <source>
        <dbReference type="ARBA" id="ARBA00023027"/>
    </source>
</evidence>
<evidence type="ECO:0000259" key="29">
    <source>
        <dbReference type="PROSITE" id="PS51384"/>
    </source>
</evidence>
<dbReference type="SUPFAM" id="SSF63380">
    <property type="entry name" value="Riboflavin synthase domain-like"/>
    <property type="match status" value="1"/>
</dbReference>
<evidence type="ECO:0000256" key="5">
    <source>
        <dbReference type="ARBA" id="ARBA00011309"/>
    </source>
</evidence>
<keyword evidence="17 27" id="KW-0411">Iron-sulfur</keyword>
<keyword evidence="27" id="KW-0812">Transmembrane</keyword>
<keyword evidence="12 27" id="KW-0001">2Fe-2S</keyword>
<dbReference type="Gene3D" id="3.40.50.80">
    <property type="entry name" value="Nucleotide-binding domain of ferredoxin-NADP reductase (FNR) module"/>
    <property type="match status" value="1"/>
</dbReference>
<evidence type="ECO:0000256" key="9">
    <source>
        <dbReference type="ARBA" id="ARBA00022475"/>
    </source>
</evidence>
<proteinExistence type="inferred from homology"/>
<dbReference type="GO" id="GO:0005886">
    <property type="term" value="C:plasma membrane"/>
    <property type="evidence" value="ECO:0007669"/>
    <property type="project" value="UniProtKB-SubCell"/>
</dbReference>